<evidence type="ECO:0000313" key="3">
    <source>
        <dbReference type="Proteomes" id="UP001501624"/>
    </source>
</evidence>
<comment type="caution">
    <text evidence="2">The sequence shown here is derived from an EMBL/GenBank/DDBJ whole genome shotgun (WGS) entry which is preliminary data.</text>
</comment>
<keyword evidence="3" id="KW-1185">Reference proteome</keyword>
<protein>
    <submittedName>
        <fullName evidence="2">Uncharacterized protein</fullName>
    </submittedName>
</protein>
<name>A0ABP7JE96_9PSEU</name>
<organism evidence="2 3">
    <name type="scientific">Amycolatopsis tucumanensis</name>
    <dbReference type="NCBI Taxonomy" id="401106"/>
    <lineage>
        <taxon>Bacteria</taxon>
        <taxon>Bacillati</taxon>
        <taxon>Actinomycetota</taxon>
        <taxon>Actinomycetes</taxon>
        <taxon>Pseudonocardiales</taxon>
        <taxon>Pseudonocardiaceae</taxon>
        <taxon>Amycolatopsis</taxon>
    </lineage>
</organism>
<keyword evidence="1" id="KW-1133">Transmembrane helix</keyword>
<feature type="transmembrane region" description="Helical" evidence="1">
    <location>
        <begin position="33"/>
        <end position="55"/>
    </location>
</feature>
<dbReference type="EMBL" id="BAABCM010000013">
    <property type="protein sequence ID" value="GAA3842202.1"/>
    <property type="molecule type" value="Genomic_DNA"/>
</dbReference>
<dbReference type="RefSeq" id="WP_237336824.1">
    <property type="nucleotide sequence ID" value="NZ_BAABCM010000013.1"/>
</dbReference>
<evidence type="ECO:0000256" key="1">
    <source>
        <dbReference type="SAM" id="Phobius"/>
    </source>
</evidence>
<keyword evidence="1" id="KW-0812">Transmembrane</keyword>
<keyword evidence="1" id="KW-0472">Membrane</keyword>
<gene>
    <name evidence="2" type="ORF">GCM10022380_70460</name>
</gene>
<evidence type="ECO:0000313" key="2">
    <source>
        <dbReference type="EMBL" id="GAA3842202.1"/>
    </source>
</evidence>
<reference evidence="3" key="1">
    <citation type="journal article" date="2019" name="Int. J. Syst. Evol. Microbiol.">
        <title>The Global Catalogue of Microorganisms (GCM) 10K type strain sequencing project: providing services to taxonomists for standard genome sequencing and annotation.</title>
        <authorList>
            <consortium name="The Broad Institute Genomics Platform"/>
            <consortium name="The Broad Institute Genome Sequencing Center for Infectious Disease"/>
            <person name="Wu L."/>
            <person name="Ma J."/>
        </authorList>
    </citation>
    <scope>NUCLEOTIDE SEQUENCE [LARGE SCALE GENOMIC DNA]</scope>
    <source>
        <strain evidence="3">JCM 17017</strain>
    </source>
</reference>
<proteinExistence type="predicted"/>
<sequence length="68" mass="7214">MRASAIRWFWLLVALAFAGTAAAEVYLAVTMGAAWAWVLAGLLVLASAACVAAALRRDRVSRPRDPGI</sequence>
<dbReference type="Proteomes" id="UP001501624">
    <property type="component" value="Unassembled WGS sequence"/>
</dbReference>
<accession>A0ABP7JE96</accession>